<dbReference type="EMBL" id="MFKF01000346">
    <property type="protein sequence ID" value="OGG46033.1"/>
    <property type="molecule type" value="Genomic_DNA"/>
</dbReference>
<protein>
    <submittedName>
        <fullName evidence="1">Uncharacterized protein</fullName>
    </submittedName>
</protein>
<evidence type="ECO:0000313" key="2">
    <source>
        <dbReference type="Proteomes" id="UP000178606"/>
    </source>
</evidence>
<dbReference type="Proteomes" id="UP000178606">
    <property type="component" value="Unassembled WGS sequence"/>
</dbReference>
<dbReference type="AlphaFoldDB" id="A0A1F6CA22"/>
<reference evidence="1 2" key="1">
    <citation type="journal article" date="2016" name="Nat. Commun.">
        <title>Thousands of microbial genomes shed light on interconnected biogeochemical processes in an aquifer system.</title>
        <authorList>
            <person name="Anantharaman K."/>
            <person name="Brown C.T."/>
            <person name="Hug L.A."/>
            <person name="Sharon I."/>
            <person name="Castelle C.J."/>
            <person name="Probst A.J."/>
            <person name="Thomas B.C."/>
            <person name="Singh A."/>
            <person name="Wilkins M.J."/>
            <person name="Karaoz U."/>
            <person name="Brodie E.L."/>
            <person name="Williams K.H."/>
            <person name="Hubbard S.S."/>
            <person name="Banfield J.F."/>
        </authorList>
    </citation>
    <scope>NUCLEOTIDE SEQUENCE [LARGE SCALE GENOMIC DNA]</scope>
    <source>
        <strain evidence="2">RIFCSPLOWO2_12_FULL_64_10</strain>
    </source>
</reference>
<organism evidence="1 2">
    <name type="scientific">Handelsmanbacteria sp. (strain RIFCSPLOWO2_12_FULL_64_10)</name>
    <dbReference type="NCBI Taxonomy" id="1817868"/>
    <lineage>
        <taxon>Bacteria</taxon>
        <taxon>Candidatus Handelsmaniibacteriota</taxon>
    </lineage>
</organism>
<accession>A0A1F6CA22</accession>
<evidence type="ECO:0000313" key="1">
    <source>
        <dbReference type="EMBL" id="OGG46033.1"/>
    </source>
</evidence>
<proteinExistence type="predicted"/>
<comment type="caution">
    <text evidence="1">The sequence shown here is derived from an EMBL/GenBank/DDBJ whole genome shotgun (WGS) entry which is preliminary data.</text>
</comment>
<gene>
    <name evidence="1" type="ORF">A3F84_01810</name>
</gene>
<name>A0A1F6CA22_HANXR</name>
<sequence length="68" mass="8190">MKPTLHEQYLARQLEDPEFRARYALAREKARLEMMLETLREHIEMQVDRKTLLSDVRKISKHLQKVAV</sequence>